<name>A0A0C4E8J5_MAGP6</name>
<dbReference type="EMBL" id="GL876974">
    <property type="protein sequence ID" value="KLU89937.1"/>
    <property type="molecule type" value="Genomic_DNA"/>
</dbReference>
<feature type="compositionally biased region" description="Acidic residues" evidence="1">
    <location>
        <begin position="1"/>
        <end position="12"/>
    </location>
</feature>
<feature type="region of interest" description="Disordered" evidence="1">
    <location>
        <begin position="1"/>
        <end position="225"/>
    </location>
</feature>
<feature type="compositionally biased region" description="Basic and acidic residues" evidence="1">
    <location>
        <begin position="201"/>
        <end position="215"/>
    </location>
</feature>
<organism evidence="3 4">
    <name type="scientific">Magnaporthiopsis poae (strain ATCC 64411 / 73-15)</name>
    <name type="common">Kentucky bluegrass fungus</name>
    <name type="synonym">Magnaporthe poae</name>
    <dbReference type="NCBI Taxonomy" id="644358"/>
    <lineage>
        <taxon>Eukaryota</taxon>
        <taxon>Fungi</taxon>
        <taxon>Dikarya</taxon>
        <taxon>Ascomycota</taxon>
        <taxon>Pezizomycotina</taxon>
        <taxon>Sordariomycetes</taxon>
        <taxon>Sordariomycetidae</taxon>
        <taxon>Magnaporthales</taxon>
        <taxon>Magnaporthaceae</taxon>
        <taxon>Magnaporthiopsis</taxon>
    </lineage>
</organism>
<feature type="compositionally biased region" description="Basic and acidic residues" evidence="1">
    <location>
        <begin position="138"/>
        <end position="162"/>
    </location>
</feature>
<keyword evidence="4" id="KW-1185">Reference proteome</keyword>
<feature type="compositionally biased region" description="Basic and acidic residues" evidence="1">
    <location>
        <begin position="44"/>
        <end position="62"/>
    </location>
</feature>
<reference evidence="2" key="1">
    <citation type="submission" date="2010-05" db="EMBL/GenBank/DDBJ databases">
        <title>The Genome Sequence of Magnaporthe poae strain ATCC 64411.</title>
        <authorList>
            <consortium name="The Broad Institute Genome Sequencing Platform"/>
            <consortium name="Broad Institute Genome Sequencing Center for Infectious Disease"/>
            <person name="Ma L.-J."/>
            <person name="Dead R."/>
            <person name="Young S."/>
            <person name="Zeng Q."/>
            <person name="Koehrsen M."/>
            <person name="Alvarado L."/>
            <person name="Berlin A."/>
            <person name="Chapman S.B."/>
            <person name="Chen Z."/>
            <person name="Freedman E."/>
            <person name="Gellesch M."/>
            <person name="Goldberg J."/>
            <person name="Griggs A."/>
            <person name="Gujja S."/>
            <person name="Heilman E.R."/>
            <person name="Heiman D."/>
            <person name="Hepburn T."/>
            <person name="Howarth C."/>
            <person name="Jen D."/>
            <person name="Larson L."/>
            <person name="Mehta T."/>
            <person name="Neiman D."/>
            <person name="Pearson M."/>
            <person name="Roberts A."/>
            <person name="Saif S."/>
            <person name="Shea T."/>
            <person name="Shenoy N."/>
            <person name="Sisk P."/>
            <person name="Stolte C."/>
            <person name="Sykes S."/>
            <person name="Walk T."/>
            <person name="White J."/>
            <person name="Yandava C."/>
            <person name="Haas B."/>
            <person name="Nusbaum C."/>
            <person name="Birren B."/>
        </authorList>
    </citation>
    <scope>NUCLEOTIDE SEQUENCE</scope>
    <source>
        <strain evidence="2">ATCC 64411</strain>
    </source>
</reference>
<reference evidence="2" key="3">
    <citation type="submission" date="2011-03" db="EMBL/GenBank/DDBJ databases">
        <title>Annotation of Magnaporthe poae ATCC 64411.</title>
        <authorList>
            <person name="Ma L.-J."/>
            <person name="Dead R."/>
            <person name="Young S.K."/>
            <person name="Zeng Q."/>
            <person name="Gargeya S."/>
            <person name="Fitzgerald M."/>
            <person name="Haas B."/>
            <person name="Abouelleil A."/>
            <person name="Alvarado L."/>
            <person name="Arachchi H.M."/>
            <person name="Berlin A."/>
            <person name="Brown A."/>
            <person name="Chapman S.B."/>
            <person name="Chen Z."/>
            <person name="Dunbar C."/>
            <person name="Freedman E."/>
            <person name="Gearin G."/>
            <person name="Gellesch M."/>
            <person name="Goldberg J."/>
            <person name="Griggs A."/>
            <person name="Gujja S."/>
            <person name="Heiman D."/>
            <person name="Howarth C."/>
            <person name="Larson L."/>
            <person name="Lui A."/>
            <person name="MacDonald P.J.P."/>
            <person name="Mehta T."/>
            <person name="Montmayeur A."/>
            <person name="Murphy C."/>
            <person name="Neiman D."/>
            <person name="Pearson M."/>
            <person name="Priest M."/>
            <person name="Roberts A."/>
            <person name="Saif S."/>
            <person name="Shea T."/>
            <person name="Shenoy N."/>
            <person name="Sisk P."/>
            <person name="Stolte C."/>
            <person name="Sykes S."/>
            <person name="Yandava C."/>
            <person name="Wortman J."/>
            <person name="Nusbaum C."/>
            <person name="Birren B."/>
        </authorList>
    </citation>
    <scope>NUCLEOTIDE SEQUENCE</scope>
    <source>
        <strain evidence="2">ATCC 64411</strain>
    </source>
</reference>
<reference evidence="3" key="5">
    <citation type="submission" date="2015-06" db="UniProtKB">
        <authorList>
            <consortium name="EnsemblFungi"/>
        </authorList>
    </citation>
    <scope>IDENTIFICATION</scope>
    <source>
        <strain evidence="3">ATCC 64411</strain>
    </source>
</reference>
<reference evidence="3" key="4">
    <citation type="journal article" date="2015" name="G3 (Bethesda)">
        <title>Genome sequences of three phytopathogenic species of the Magnaporthaceae family of fungi.</title>
        <authorList>
            <person name="Okagaki L.H."/>
            <person name="Nunes C.C."/>
            <person name="Sailsbery J."/>
            <person name="Clay B."/>
            <person name="Brown D."/>
            <person name="John T."/>
            <person name="Oh Y."/>
            <person name="Young N."/>
            <person name="Fitzgerald M."/>
            <person name="Haas B.J."/>
            <person name="Zeng Q."/>
            <person name="Young S."/>
            <person name="Adiconis X."/>
            <person name="Fan L."/>
            <person name="Levin J.Z."/>
            <person name="Mitchell T.K."/>
            <person name="Okubara P.A."/>
            <person name="Farman M.L."/>
            <person name="Kohn L.M."/>
            <person name="Birren B."/>
            <person name="Ma L.-J."/>
            <person name="Dean R.A."/>
        </authorList>
    </citation>
    <scope>NUCLEOTIDE SEQUENCE</scope>
    <source>
        <strain evidence="3">ATCC 64411 / 73-15</strain>
    </source>
</reference>
<proteinExistence type="predicted"/>
<evidence type="ECO:0000313" key="4">
    <source>
        <dbReference type="Proteomes" id="UP000011715"/>
    </source>
</evidence>
<feature type="region of interest" description="Disordered" evidence="1">
    <location>
        <begin position="598"/>
        <end position="622"/>
    </location>
</feature>
<dbReference type="Proteomes" id="UP000011715">
    <property type="component" value="Unassembled WGS sequence"/>
</dbReference>
<feature type="compositionally biased region" description="Acidic residues" evidence="1">
    <location>
        <begin position="179"/>
        <end position="200"/>
    </location>
</feature>
<gene>
    <name evidence="2" type="ORF">MAPG_08904</name>
</gene>
<dbReference type="VEuPathDB" id="FungiDB:MAPG_08904"/>
<dbReference type="AlphaFoldDB" id="A0A0C4E8J5"/>
<accession>A0A0C4E8J5</accession>
<sequence length="814" mass="93359">MDAEISFEDLEGDPILSGFPDSNLEDASQEPNWVAGFLDEDQEHEYPFAKDPDSDDPSHEEIPGPTSLSAKQKTGKFRNPFLAGPDPTPPVPDASPADPEMDDTFPDPSNPLPRRPPWRTAGRRPLTVSGFAGWTPRDPPKDSAGKGEVDYETLDINKEGNRAKAHPSKPFEDRTFFENSDDSDWDSDDDIYPDDEEEVLREDGGVEKRESDRMELPSGGPPWSLHKHVRIERHTAGTSSQSPTFKIFTLDIATSTTEEVVPQNARRYAEILLFPTFRQKSRKMVSRPTMRTSWLQDLAFIFFLITDRQSILDEADNDMEVVIEAWISLNKRKQRFLLSLILDYPFPSSGLFWWDDSHAWRAWTEFRGIRAFGIDRILRILHGVCCEQKRFTKGQMRTGLLDYYTAKETQSMHPAYKSAENILRDVYSWFESEGAVRENDPPKGAVLFQEQFNHLGRLPVVPTQWQLRDLAEKMSTLRIRFGWDLNPLLRRSRLGEVFWSLNPTRFFCVVPSGSQTSGGNPPYRPSRWPAPFDYYFMCTAFEIPCPRPSLDDMIWNLEGQNGNLEFYIRGMPDRSTFYSPLNRECFFDALVRTKKSQDQNKTDSTKIYTPTRSDSSKDRPLSDGWVRKRQLMAAQHPDRLATLKRAFRILSYRFWAREANVKSGKFPERKHPVVRPPNVVPPGAEDPEKKGKRAATAALPPTTPLLKRHKGGDEVPSPGPTPGGELGPLDTDTLESHWERVRSLIEVPEGDLVPARIMMRLDPGMDQGRVRSVTKWIIEKFVVYQTKSQGLRASESFKLFKRVWDKHRDDDWQF</sequence>
<evidence type="ECO:0000313" key="3">
    <source>
        <dbReference type="EnsemblFungi" id="MAPG_08904T0"/>
    </source>
</evidence>
<evidence type="ECO:0000313" key="2">
    <source>
        <dbReference type="EMBL" id="KLU89937.1"/>
    </source>
</evidence>
<dbReference type="EnsemblFungi" id="MAPG_08904T0">
    <property type="protein sequence ID" value="MAPG_08904T0"/>
    <property type="gene ID" value="MAPG_08904"/>
</dbReference>
<evidence type="ECO:0000256" key="1">
    <source>
        <dbReference type="SAM" id="MobiDB-lite"/>
    </source>
</evidence>
<protein>
    <submittedName>
        <fullName evidence="2 3">Uncharacterized protein</fullName>
    </submittedName>
</protein>
<dbReference type="EMBL" id="ADBL01002172">
    <property type="status" value="NOT_ANNOTATED_CDS"/>
    <property type="molecule type" value="Genomic_DNA"/>
</dbReference>
<reference evidence="4" key="2">
    <citation type="submission" date="2010-05" db="EMBL/GenBank/DDBJ databases">
        <title>The genome sequence of Magnaporthe poae strain ATCC 64411.</title>
        <authorList>
            <person name="Ma L.-J."/>
            <person name="Dead R."/>
            <person name="Young S."/>
            <person name="Zeng Q."/>
            <person name="Koehrsen M."/>
            <person name="Alvarado L."/>
            <person name="Berlin A."/>
            <person name="Chapman S.B."/>
            <person name="Chen Z."/>
            <person name="Freedman E."/>
            <person name="Gellesch M."/>
            <person name="Goldberg J."/>
            <person name="Griggs A."/>
            <person name="Gujja S."/>
            <person name="Heilman E.R."/>
            <person name="Heiman D."/>
            <person name="Hepburn T."/>
            <person name="Howarth C."/>
            <person name="Jen D."/>
            <person name="Larson L."/>
            <person name="Mehta T."/>
            <person name="Neiman D."/>
            <person name="Pearson M."/>
            <person name="Roberts A."/>
            <person name="Saif S."/>
            <person name="Shea T."/>
            <person name="Shenoy N."/>
            <person name="Sisk P."/>
            <person name="Stolte C."/>
            <person name="Sykes S."/>
            <person name="Walk T."/>
            <person name="White J."/>
            <person name="Yandava C."/>
            <person name="Haas B."/>
            <person name="Nusbaum C."/>
            <person name="Birren B."/>
        </authorList>
    </citation>
    <scope>NUCLEOTIDE SEQUENCE [LARGE SCALE GENOMIC DNA]</scope>
    <source>
        <strain evidence="4">ATCC 64411 / 73-15</strain>
    </source>
</reference>
<feature type="region of interest" description="Disordered" evidence="1">
    <location>
        <begin position="667"/>
        <end position="729"/>
    </location>
</feature>